<dbReference type="InterPro" id="IPR032710">
    <property type="entry name" value="NTF2-like_dom_sf"/>
</dbReference>
<dbReference type="EMBL" id="NFSB01000062">
    <property type="protein sequence ID" value="OUM36511.1"/>
    <property type="molecule type" value="Genomic_DNA"/>
</dbReference>
<name>A0A1Y3LIR1_PSEPU</name>
<dbReference type="AlphaFoldDB" id="A0A1Y3LIR1"/>
<dbReference type="Pfam" id="PF14534">
    <property type="entry name" value="DUF4440"/>
    <property type="match status" value="1"/>
</dbReference>
<dbReference type="RefSeq" id="WP_086975073.1">
    <property type="nucleotide sequence ID" value="NZ_NFSB01000062.1"/>
</dbReference>
<evidence type="ECO:0000259" key="1">
    <source>
        <dbReference type="Pfam" id="PF14534"/>
    </source>
</evidence>
<proteinExistence type="predicted"/>
<reference evidence="2 3" key="1">
    <citation type="submission" date="2017-05" db="EMBL/GenBank/DDBJ databases">
        <title>Whole genome sequence of Pseudomonas putida isolate 1312 commercialized as a biostimulant.</title>
        <authorList>
            <person name="Crovadore J."/>
            <person name="Blanc P."/>
            <person name="Chablais R."/>
            <person name="Cochard B."/>
            <person name="Grizard D."/>
            <person name="Lefort F."/>
        </authorList>
    </citation>
    <scope>NUCLEOTIDE SEQUENCE [LARGE SCALE GENOMIC DNA]</scope>
    <source>
        <strain evidence="2 3">1312</strain>
    </source>
</reference>
<sequence length="127" mass="14196">MIHITEEIRSHIHDLEGRRYRAMLEGDIDTFIALSHPGLTYTHSTGVVESLSSYVAKCRDGYYQYLNLDVPIDNIQVLGNVAIVHGRMAGEIVAGGTHKTLNNRTLSIWASLGGEWKFLAYQPTPIK</sequence>
<gene>
    <name evidence="2" type="ORF">B8W72_06765</name>
</gene>
<feature type="domain" description="DUF4440" evidence="1">
    <location>
        <begin position="12"/>
        <end position="117"/>
    </location>
</feature>
<evidence type="ECO:0000313" key="2">
    <source>
        <dbReference type="EMBL" id="OUM36511.1"/>
    </source>
</evidence>
<dbReference type="SUPFAM" id="SSF54427">
    <property type="entry name" value="NTF2-like"/>
    <property type="match status" value="1"/>
</dbReference>
<comment type="caution">
    <text evidence="2">The sequence shown here is derived from an EMBL/GenBank/DDBJ whole genome shotgun (WGS) entry which is preliminary data.</text>
</comment>
<protein>
    <submittedName>
        <fullName evidence="2">DUF4440 domain-containing protein</fullName>
    </submittedName>
</protein>
<dbReference type="InterPro" id="IPR027843">
    <property type="entry name" value="DUF4440"/>
</dbReference>
<dbReference type="Gene3D" id="3.10.450.50">
    <property type="match status" value="1"/>
</dbReference>
<dbReference type="Proteomes" id="UP000196082">
    <property type="component" value="Unassembled WGS sequence"/>
</dbReference>
<organism evidence="2 3">
    <name type="scientific">Pseudomonas putida</name>
    <name type="common">Arthrobacter siderocapsulatus</name>
    <dbReference type="NCBI Taxonomy" id="303"/>
    <lineage>
        <taxon>Bacteria</taxon>
        <taxon>Pseudomonadati</taxon>
        <taxon>Pseudomonadota</taxon>
        <taxon>Gammaproteobacteria</taxon>
        <taxon>Pseudomonadales</taxon>
        <taxon>Pseudomonadaceae</taxon>
        <taxon>Pseudomonas</taxon>
    </lineage>
</organism>
<accession>A0A1Y3LIR1</accession>
<evidence type="ECO:0000313" key="3">
    <source>
        <dbReference type="Proteomes" id="UP000196082"/>
    </source>
</evidence>